<protein>
    <submittedName>
        <fullName evidence="1">Uncharacterized protein</fullName>
    </submittedName>
</protein>
<dbReference type="AlphaFoldDB" id="Q2SPA1"/>
<accession>Q2SPA1</accession>
<organism evidence="1 2">
    <name type="scientific">Hahella chejuensis (strain KCTC 2396)</name>
    <dbReference type="NCBI Taxonomy" id="349521"/>
    <lineage>
        <taxon>Bacteria</taxon>
        <taxon>Pseudomonadati</taxon>
        <taxon>Pseudomonadota</taxon>
        <taxon>Gammaproteobacteria</taxon>
        <taxon>Oceanospirillales</taxon>
        <taxon>Hahellaceae</taxon>
        <taxon>Hahella</taxon>
    </lineage>
</organism>
<evidence type="ECO:0000313" key="2">
    <source>
        <dbReference type="Proteomes" id="UP000000238"/>
    </source>
</evidence>
<evidence type="ECO:0000313" key="1">
    <source>
        <dbReference type="EMBL" id="ABC27523.1"/>
    </source>
</evidence>
<name>Q2SPA1_HAHCH</name>
<dbReference type="EMBL" id="CP000155">
    <property type="protein sequence ID" value="ABC27523.1"/>
    <property type="molecule type" value="Genomic_DNA"/>
</dbReference>
<dbReference type="KEGG" id="hch:HCH_00621"/>
<gene>
    <name evidence="1" type="ordered locus">HCH_00621</name>
</gene>
<keyword evidence="2" id="KW-1185">Reference proteome</keyword>
<dbReference type="Proteomes" id="UP000000238">
    <property type="component" value="Chromosome"/>
</dbReference>
<reference evidence="1 2" key="1">
    <citation type="journal article" date="2005" name="Nucleic Acids Res.">
        <title>Genomic blueprint of Hahella chejuensis, a marine microbe producing an algicidal agent.</title>
        <authorList>
            <person name="Jeong H."/>
            <person name="Yim J.H."/>
            <person name="Lee C."/>
            <person name="Choi S.-H."/>
            <person name="Park Y.K."/>
            <person name="Yoon S.H."/>
            <person name="Hur C.-G."/>
            <person name="Kang H.-Y."/>
            <person name="Kim D."/>
            <person name="Lee H.H."/>
            <person name="Park K.H."/>
            <person name="Park S.-H."/>
            <person name="Park H.-S."/>
            <person name="Lee H.K."/>
            <person name="Oh T.K."/>
            <person name="Kim J.F."/>
        </authorList>
    </citation>
    <scope>NUCLEOTIDE SEQUENCE [LARGE SCALE GENOMIC DNA]</scope>
    <source>
        <strain evidence="1 2">KCTC 2396</strain>
    </source>
</reference>
<sequence length="127" mass="14084">MTLRNNRFSAVIGSLNEGPTNSNTGNHRLHSEFVNIMDDLGRFTEQSTAIVVALSADCELGEVLSPSIKLSLFSLLKDRLEDIASLELRLGRCFKEQSRPLSVPGYDRPCNVHYSRGGFRQAGDNSR</sequence>
<proteinExistence type="predicted"/>
<dbReference type="HOGENOM" id="CLU_1967464_0_0_6"/>